<reference evidence="2" key="1">
    <citation type="submission" date="2020-04" db="EMBL/GenBank/DDBJ databases">
        <authorList>
            <person name="Chiriac C."/>
            <person name="Salcher M."/>
            <person name="Ghai R."/>
            <person name="Kavagutti S V."/>
        </authorList>
    </citation>
    <scope>NUCLEOTIDE SEQUENCE</scope>
</reference>
<dbReference type="EMBL" id="LR796737">
    <property type="protein sequence ID" value="CAB4162609.1"/>
    <property type="molecule type" value="Genomic_DNA"/>
</dbReference>
<evidence type="ECO:0000313" key="1">
    <source>
        <dbReference type="EMBL" id="CAB4143090.1"/>
    </source>
</evidence>
<gene>
    <name evidence="1" type="ORF">UFOVP436_72</name>
    <name evidence="2" type="ORF">UFOVP784_72</name>
</gene>
<name>A0A6J5NTA3_9CAUD</name>
<dbReference type="Gene3D" id="3.90.550.10">
    <property type="entry name" value="Spore Coat Polysaccharide Biosynthesis Protein SpsA, Chain A"/>
    <property type="match status" value="1"/>
</dbReference>
<evidence type="ECO:0008006" key="3">
    <source>
        <dbReference type="Google" id="ProtNLM"/>
    </source>
</evidence>
<protein>
    <recommendedName>
        <fullName evidence="3">Glycosyltransferase</fullName>
    </recommendedName>
</protein>
<evidence type="ECO:0000313" key="2">
    <source>
        <dbReference type="EMBL" id="CAB4162609.1"/>
    </source>
</evidence>
<dbReference type="SUPFAM" id="SSF53448">
    <property type="entry name" value="Nucleotide-diphospho-sugar transferases"/>
    <property type="match status" value="1"/>
</dbReference>
<organism evidence="2">
    <name type="scientific">uncultured Caudovirales phage</name>
    <dbReference type="NCBI Taxonomy" id="2100421"/>
    <lineage>
        <taxon>Viruses</taxon>
        <taxon>Duplodnaviria</taxon>
        <taxon>Heunggongvirae</taxon>
        <taxon>Uroviricota</taxon>
        <taxon>Caudoviricetes</taxon>
        <taxon>Peduoviridae</taxon>
        <taxon>Maltschvirus</taxon>
        <taxon>Maltschvirus maltsch</taxon>
    </lineage>
</organism>
<sequence length="261" mass="30198">MKLIIGCPIYKREWIFPYWIMAIERQSIPLDDVGFVFVVSSSDEGTISLINRWKEYSKKKVGFVDVVIKDDVAHHTHDPKSRQWTMSKYHNMVDLRNTLLKEVRKHQPDYFFSLDSDIIIHNSSTIELLISHIKDGADAVSPLMFMTPMGTDFPSVMTWIGEKGEKANRARSYPLGTYFKADIIMAAKMMSKEVYNNVDYVFHSQGEDLGWCAEAHRKGFTEFYSASYIYAPHIMHEEMLKPFTETGDPRISVTFENMAKI</sequence>
<dbReference type="InterPro" id="IPR029044">
    <property type="entry name" value="Nucleotide-diphossugar_trans"/>
</dbReference>
<accession>A0A6J5NTA3</accession>
<proteinExistence type="predicted"/>
<dbReference type="EMBL" id="LR796418">
    <property type="protein sequence ID" value="CAB4143090.1"/>
    <property type="molecule type" value="Genomic_DNA"/>
</dbReference>